<dbReference type="PANTHER" id="PTHR39430:SF1">
    <property type="entry name" value="PROTEASE"/>
    <property type="match status" value="1"/>
</dbReference>
<proteinExistence type="predicted"/>
<protein>
    <recommendedName>
        <fullName evidence="2">CAAX prenyl protease 2/Lysostaphin resistance protein A-like domain-containing protein</fullName>
    </recommendedName>
</protein>
<dbReference type="GO" id="GO:0080120">
    <property type="term" value="P:CAAX-box protein maturation"/>
    <property type="evidence" value="ECO:0007669"/>
    <property type="project" value="UniProtKB-ARBA"/>
</dbReference>
<keyword evidence="1" id="KW-0472">Membrane</keyword>
<feature type="transmembrane region" description="Helical" evidence="1">
    <location>
        <begin position="128"/>
        <end position="147"/>
    </location>
</feature>
<feature type="transmembrane region" description="Helical" evidence="1">
    <location>
        <begin position="20"/>
        <end position="43"/>
    </location>
</feature>
<dbReference type="EMBL" id="CVRR01000005">
    <property type="protein sequence ID" value="CRL33491.1"/>
    <property type="molecule type" value="Genomic_DNA"/>
</dbReference>
<dbReference type="PANTHER" id="PTHR39430">
    <property type="entry name" value="MEMBRANE-ASSOCIATED PROTEASE-RELATED"/>
    <property type="match status" value="1"/>
</dbReference>
<dbReference type="Proteomes" id="UP000049979">
    <property type="component" value="Unassembled WGS sequence"/>
</dbReference>
<keyword evidence="4" id="KW-1185">Reference proteome</keyword>
<feature type="transmembrane region" description="Helical" evidence="1">
    <location>
        <begin position="55"/>
        <end position="79"/>
    </location>
</feature>
<keyword evidence="1" id="KW-0812">Transmembrane</keyword>
<feature type="transmembrane region" description="Helical" evidence="1">
    <location>
        <begin position="99"/>
        <end position="122"/>
    </location>
</feature>
<accession>A0A0M6WCF7</accession>
<gene>
    <name evidence="3" type="ORF">M72_02201</name>
</gene>
<feature type="transmembrane region" description="Helical" evidence="1">
    <location>
        <begin position="194"/>
        <end position="214"/>
    </location>
</feature>
<reference evidence="4" key="1">
    <citation type="submission" date="2015-05" db="EMBL/GenBank/DDBJ databases">
        <authorList>
            <consortium name="Pathogen Informatics"/>
        </authorList>
    </citation>
    <scope>NUCLEOTIDE SEQUENCE [LARGE SCALE GENOMIC DNA]</scope>
    <source>
        <strain evidence="4">M72</strain>
    </source>
</reference>
<feature type="domain" description="CAAX prenyl protease 2/Lysostaphin resistance protein A-like" evidence="2">
    <location>
        <begin position="136"/>
        <end position="229"/>
    </location>
</feature>
<dbReference type="STRING" id="301302.ERS852420_01482"/>
<dbReference type="InterPro" id="IPR003675">
    <property type="entry name" value="Rce1/LyrA-like_dom"/>
</dbReference>
<evidence type="ECO:0000313" key="3">
    <source>
        <dbReference type="EMBL" id="CRL33491.1"/>
    </source>
</evidence>
<dbReference type="Pfam" id="PF02517">
    <property type="entry name" value="Rce1-like"/>
    <property type="match status" value="1"/>
</dbReference>
<sequence length="303" mass="34120">MEKKKLLKNKIVDTLPVLYLETVILMVLGQFLGNFVLGIPVGIAYARNPEILNSAFLNTTLMYVIFWGIWAVALFWIGIRKRNRPILQAVGTKPQGNNWKYLLFGLVLGFALNGFCILIAWLHHDIVLTYDAIHPLWFVVVFLTVFIQSSAEELLCRGFLYQKLRRSYKNPVVAIVGNALLFALLHLANDGVTVLSVLNIFLVGILFSLMVYYMDSLWCAFAVHTAWNFTQNILFGLPNSGINVPYSVFKLNAATARDSFAYNVGFGIEGTVFADIVLLAACVLLYLWGRKHGKKSMDVWAET</sequence>
<organism evidence="3 4">
    <name type="scientific">Roseburia faecis</name>
    <dbReference type="NCBI Taxonomy" id="301302"/>
    <lineage>
        <taxon>Bacteria</taxon>
        <taxon>Bacillati</taxon>
        <taxon>Bacillota</taxon>
        <taxon>Clostridia</taxon>
        <taxon>Lachnospirales</taxon>
        <taxon>Lachnospiraceae</taxon>
        <taxon>Roseburia</taxon>
    </lineage>
</organism>
<name>A0A0M6WCF7_9FIRM</name>
<evidence type="ECO:0000259" key="2">
    <source>
        <dbReference type="Pfam" id="PF02517"/>
    </source>
</evidence>
<feature type="transmembrane region" description="Helical" evidence="1">
    <location>
        <begin position="168"/>
        <end position="188"/>
    </location>
</feature>
<feature type="transmembrane region" description="Helical" evidence="1">
    <location>
        <begin position="226"/>
        <end position="246"/>
    </location>
</feature>
<evidence type="ECO:0000256" key="1">
    <source>
        <dbReference type="SAM" id="Phobius"/>
    </source>
</evidence>
<keyword evidence="1" id="KW-1133">Transmembrane helix</keyword>
<dbReference type="AlphaFoldDB" id="A0A0M6WCF7"/>
<dbReference type="RefSeq" id="WP_206541796.1">
    <property type="nucleotide sequence ID" value="NZ_CP173697.1"/>
</dbReference>
<dbReference type="GO" id="GO:0004175">
    <property type="term" value="F:endopeptidase activity"/>
    <property type="evidence" value="ECO:0007669"/>
    <property type="project" value="UniProtKB-ARBA"/>
</dbReference>
<feature type="transmembrane region" description="Helical" evidence="1">
    <location>
        <begin position="266"/>
        <end position="288"/>
    </location>
</feature>
<evidence type="ECO:0000313" key="4">
    <source>
        <dbReference type="Proteomes" id="UP000049979"/>
    </source>
</evidence>